<feature type="domain" description="Baseplate protein J-like barrel" evidence="1">
    <location>
        <begin position="105"/>
        <end position="181"/>
    </location>
</feature>
<dbReference type="InterPro" id="IPR006949">
    <property type="entry name" value="Barrel_Baseplate_J-like"/>
</dbReference>
<dbReference type="RefSeq" id="WP_012213501.1">
    <property type="nucleotide sequence ID" value="NC_010084.1"/>
</dbReference>
<dbReference type="Pfam" id="PF04865">
    <property type="entry name" value="Baseplate_J"/>
    <property type="match status" value="1"/>
</dbReference>
<organism evidence="2 3">
    <name type="scientific">Burkholderia multivorans (strain ATCC 17616 / 249)</name>
    <dbReference type="NCBI Taxonomy" id="395019"/>
    <lineage>
        <taxon>Bacteria</taxon>
        <taxon>Pseudomonadati</taxon>
        <taxon>Pseudomonadota</taxon>
        <taxon>Betaproteobacteria</taxon>
        <taxon>Burkholderiales</taxon>
        <taxon>Burkholderiaceae</taxon>
        <taxon>Burkholderia</taxon>
        <taxon>Burkholderia cepacia complex</taxon>
    </lineage>
</organism>
<proteinExistence type="predicted"/>
<evidence type="ECO:0000313" key="3">
    <source>
        <dbReference type="Proteomes" id="UP000008815"/>
    </source>
</evidence>
<dbReference type="KEGG" id="bmu:Bmul_1803"/>
<dbReference type="KEGG" id="bmj:BMULJ_01436"/>
<dbReference type="AlphaFoldDB" id="A0A0H3KEF2"/>
<dbReference type="STRING" id="395019.BMULJ_01436"/>
<protein>
    <submittedName>
        <fullName evidence="2">Bacteriophage protein</fullName>
    </submittedName>
</protein>
<sequence length="393" mass="39748">MTLTTIAPTIDANGITAPTYADVFAYLQDQYRSIYGADTYLEPDSQDGQLLGVFAKAISDVNSVAIAIYRSFSPATAQDDALSSNVKINGIARKAASYSSADLVLVGQAGATITNGAAKDANGVQWLLPATVTIPPSGTITVTATCATIGDVSARAGTINQIATPALGWQSVTNPADAAEGAPVESDAVLRQRQTVSTALPSLTVLDGIIGAVANVSGVTRYVAYENDTSATDANGIPSHSISLVVEGGDATAIANAIAAKKTPGAGTYGTTAVIVTDIYGRPITIRFFRPVAAPIAATVTIKALTGYTSQTGQQIQQAVSDYINGVQIGGGLSGSVEWGDALTAANSVGGGITFKLSGLTLTGPRGAGTPDVALLFNEAASCTPADVTLVVT</sequence>
<evidence type="ECO:0000259" key="1">
    <source>
        <dbReference type="Pfam" id="PF04865"/>
    </source>
</evidence>
<dbReference type="HOGENOM" id="CLU_045101_1_1_4"/>
<accession>A0A0H3KEF2</accession>
<reference evidence="2 3" key="1">
    <citation type="submission" date="2007-04" db="EMBL/GenBank/DDBJ databases">
        <title>Complete genome sequence of Burkholderia multivorans ATCC 17616.</title>
        <authorList>
            <person name="Ohtsubo Y."/>
            <person name="Yamashita A."/>
            <person name="Kurokawa K."/>
            <person name="Takami H."/>
            <person name="Yuhara S."/>
            <person name="Nishiyama E."/>
            <person name="Endo R."/>
            <person name="Miyazaki R."/>
            <person name="Ono A."/>
            <person name="Yano K."/>
            <person name="Ito M."/>
            <person name="Sota M."/>
            <person name="Yuji N."/>
            <person name="Hattori M."/>
            <person name="Tsuda M."/>
        </authorList>
    </citation>
    <scope>NUCLEOTIDE SEQUENCE [LARGE SCALE GENOMIC DNA]</scope>
    <source>
        <strain evidence="3">ATCC 17616 / 249</strain>
    </source>
</reference>
<dbReference type="eggNOG" id="COG3299">
    <property type="taxonomic scope" value="Bacteria"/>
</dbReference>
<keyword evidence="3" id="KW-1185">Reference proteome</keyword>
<dbReference type="Proteomes" id="UP000008815">
    <property type="component" value="Chromosome 1"/>
</dbReference>
<evidence type="ECO:0000313" key="2">
    <source>
        <dbReference type="EMBL" id="BAG43371.1"/>
    </source>
</evidence>
<gene>
    <name evidence="2" type="ordered locus">BMULJ_01436</name>
</gene>
<name>A0A0H3KEF2_BURM1</name>
<dbReference type="EMBL" id="AP009385">
    <property type="protein sequence ID" value="BAG43371.1"/>
    <property type="molecule type" value="Genomic_DNA"/>
</dbReference>